<dbReference type="PROSITE" id="PS51832">
    <property type="entry name" value="HD_GYP"/>
    <property type="match status" value="1"/>
</dbReference>
<gene>
    <name evidence="2" type="ORF">H0N91_14635</name>
</gene>
<dbReference type="PANTHER" id="PTHR45228">
    <property type="entry name" value="CYCLIC DI-GMP PHOSPHODIESTERASE TM_0186-RELATED"/>
    <property type="match status" value="1"/>
</dbReference>
<evidence type="ECO:0000313" key="3">
    <source>
        <dbReference type="Proteomes" id="UP000586254"/>
    </source>
</evidence>
<dbReference type="InterPro" id="IPR052020">
    <property type="entry name" value="Cyclic_di-GMP/3'3'-cGAMP_PDE"/>
</dbReference>
<dbReference type="GO" id="GO:0016787">
    <property type="term" value="F:hydrolase activity"/>
    <property type="evidence" value="ECO:0007669"/>
    <property type="project" value="UniProtKB-KW"/>
</dbReference>
<protein>
    <submittedName>
        <fullName evidence="2">Phosphohydrolase</fullName>
    </submittedName>
</protein>
<dbReference type="AlphaFoldDB" id="A0A853JQF1"/>
<comment type="caution">
    <text evidence="2">The sequence shown here is derived from an EMBL/GenBank/DDBJ whole genome shotgun (WGS) entry which is preliminary data.</text>
</comment>
<dbReference type="CDD" id="cd00077">
    <property type="entry name" value="HDc"/>
    <property type="match status" value="1"/>
</dbReference>
<dbReference type="InterPro" id="IPR003607">
    <property type="entry name" value="HD/PDEase_dom"/>
</dbReference>
<evidence type="ECO:0000313" key="2">
    <source>
        <dbReference type="EMBL" id="NZA39331.1"/>
    </source>
</evidence>
<dbReference type="EMBL" id="JACCKS010000019">
    <property type="protein sequence ID" value="NZA39331.1"/>
    <property type="molecule type" value="Genomic_DNA"/>
</dbReference>
<evidence type="ECO:0000259" key="1">
    <source>
        <dbReference type="PROSITE" id="PS51832"/>
    </source>
</evidence>
<proteinExistence type="predicted"/>
<sequence length="211" mass="23696">MSEAIFHHENSSKETVAGLIFVPQKSAVEGEKTMQIDLDTWLASCGSEVQSHNRRTGQLIRALLTEVGRGELINLWRLNQNGPCDYHDIGKRATDTDPLRHCSRGAALFSQAYEKALDGRERIFYSIACDLCRYHHERWDGTGGPEHLSGDDIPIIARAGAVADAWDYLDTQKPQLSQKEKLQCLKAYAGTWYDPELVAALERLFPVQPVE</sequence>
<dbReference type="Proteomes" id="UP000586254">
    <property type="component" value="Unassembled WGS sequence"/>
</dbReference>
<dbReference type="SUPFAM" id="SSF109604">
    <property type="entry name" value="HD-domain/PDEase-like"/>
    <property type="match status" value="1"/>
</dbReference>
<dbReference type="Gene3D" id="1.10.3210.10">
    <property type="entry name" value="Hypothetical protein af1432"/>
    <property type="match status" value="1"/>
</dbReference>
<organism evidence="2 3">
    <name type="scientific">Eubacterium callanderi</name>
    <dbReference type="NCBI Taxonomy" id="53442"/>
    <lineage>
        <taxon>Bacteria</taxon>
        <taxon>Bacillati</taxon>
        <taxon>Bacillota</taxon>
        <taxon>Clostridia</taxon>
        <taxon>Eubacteriales</taxon>
        <taxon>Eubacteriaceae</taxon>
        <taxon>Eubacterium</taxon>
    </lineage>
</organism>
<dbReference type="InterPro" id="IPR037522">
    <property type="entry name" value="HD_GYP_dom"/>
</dbReference>
<dbReference type="Pfam" id="PF13487">
    <property type="entry name" value="HD_5"/>
    <property type="match status" value="1"/>
</dbReference>
<accession>A0A853JQF1</accession>
<keyword evidence="2" id="KW-0378">Hydrolase</keyword>
<reference evidence="2 3" key="1">
    <citation type="submission" date="2020-07" db="EMBL/GenBank/DDBJ databases">
        <title>Organ Donor 1.</title>
        <authorList>
            <person name="Marsh A.J."/>
            <person name="Azcarate-Peril M.A."/>
        </authorList>
    </citation>
    <scope>NUCLEOTIDE SEQUENCE [LARGE SCALE GENOMIC DNA]</scope>
    <source>
        <strain evidence="2 3">AMC0717</strain>
    </source>
</reference>
<feature type="domain" description="HD-GYP" evidence="1">
    <location>
        <begin position="27"/>
        <end position="211"/>
    </location>
</feature>
<name>A0A853JQF1_9FIRM</name>